<gene>
    <name evidence="2" type="primary">g1564</name>
    <name evidence="2" type="ORF">VP750_LOCUS1336</name>
</gene>
<organism evidence="2 3">
    <name type="scientific">Coccomyxa viridis</name>
    <dbReference type="NCBI Taxonomy" id="1274662"/>
    <lineage>
        <taxon>Eukaryota</taxon>
        <taxon>Viridiplantae</taxon>
        <taxon>Chlorophyta</taxon>
        <taxon>core chlorophytes</taxon>
        <taxon>Trebouxiophyceae</taxon>
        <taxon>Trebouxiophyceae incertae sedis</taxon>
        <taxon>Coccomyxaceae</taxon>
        <taxon>Coccomyxa</taxon>
    </lineage>
</organism>
<dbReference type="SUPFAM" id="SSF56672">
    <property type="entry name" value="DNA/RNA polymerases"/>
    <property type="match status" value="1"/>
</dbReference>
<dbReference type="Proteomes" id="UP001497392">
    <property type="component" value="Unassembled WGS sequence"/>
</dbReference>
<dbReference type="PROSITE" id="PS50878">
    <property type="entry name" value="RT_POL"/>
    <property type="match status" value="1"/>
</dbReference>
<protein>
    <submittedName>
        <fullName evidence="2">G1564 protein</fullName>
    </submittedName>
</protein>
<reference evidence="2 3" key="1">
    <citation type="submission" date="2024-06" db="EMBL/GenBank/DDBJ databases">
        <authorList>
            <person name="Kraege A."/>
            <person name="Thomma B."/>
        </authorList>
    </citation>
    <scope>NUCLEOTIDE SEQUENCE [LARGE SCALE GENOMIC DNA]</scope>
</reference>
<sequence length="681" mass="76139">MCGGSVTSAGLLQRTSSWHQRLWNASAVMVGCRPLSQWLSTPARSLMSEPTSSQSRRIWILAAEMTLAAMLHAGRALNFSYALLKYPQIADMHGYPVAEAWFKVNNGTDDASLKHLELAIKMAEKEGHDAYGYYQPQGYGPPQMPAAPGGYFVAAPGPGPAQVVKALGAPGTLAGHDDVPETFVMDCIDSDASEAGPSCAPADADTAAAAAEPPRYIKGRLKAKLAFWKLFCTSTWVLSWISDGYQIPWNEWGPPPSHAYANQQGALRHQEFVSKEVADLLARGSIIQTDKPPLVVNPLNVVEHNGKLRLILDLVYVNYYIRKEGMKFRYEDIRQTSLYFKPDDHMFSVDLEKAYHHVDMHESTWDYLGFSWLGQTYTFTVMPFGLSPACWVFTKLTNELVGRWRALGIRVIHYIDDFLFAVAPDPDGKHSLFKSVQEQVLGDIEASGFSLSVPKLVLDPQKTVLFTDAGAHGWGGFLVEHGRGQTLRVPSTLEEYFAAGGSEVAQGYLDPVEQAQSSTWRELIAIERTLWSLLRDVSLTVVRLFTDNLAVHYVWLAGSRKKIIQDIVRRIFEFCHERSIRLWIEWVPRENNLLADALSKYHDRDDWMLNSKYFRILDKLWGPHTFDSGTKWAPSVVGVRCLNTNRQADVFLPGPGSANTIVVGAPKWAVFALRVDFRNDA</sequence>
<proteinExistence type="predicted"/>
<dbReference type="Gene3D" id="3.30.70.270">
    <property type="match status" value="1"/>
</dbReference>
<dbReference type="InterPro" id="IPR043128">
    <property type="entry name" value="Rev_trsase/Diguanyl_cyclase"/>
</dbReference>
<comment type="caution">
    <text evidence="2">The sequence shown here is derived from an EMBL/GenBank/DDBJ whole genome shotgun (WGS) entry which is preliminary data.</text>
</comment>
<feature type="domain" description="Reverse transcriptase" evidence="1">
    <location>
        <begin position="283"/>
        <end position="479"/>
    </location>
</feature>
<evidence type="ECO:0000313" key="3">
    <source>
        <dbReference type="Proteomes" id="UP001497392"/>
    </source>
</evidence>
<dbReference type="EMBL" id="CAXHTA020000002">
    <property type="protein sequence ID" value="CAL5219677.1"/>
    <property type="molecule type" value="Genomic_DNA"/>
</dbReference>
<dbReference type="InterPro" id="IPR052055">
    <property type="entry name" value="Hepadnavirus_pol/RT"/>
</dbReference>
<dbReference type="InterPro" id="IPR000477">
    <property type="entry name" value="RT_dom"/>
</dbReference>
<dbReference type="Gene3D" id="3.10.10.10">
    <property type="entry name" value="HIV Type 1 Reverse Transcriptase, subunit A, domain 1"/>
    <property type="match status" value="1"/>
</dbReference>
<dbReference type="CDD" id="cd09275">
    <property type="entry name" value="RNase_HI_RT_DIRS1"/>
    <property type="match status" value="1"/>
</dbReference>
<name>A0ABP1FQ30_9CHLO</name>
<dbReference type="CDD" id="cd03714">
    <property type="entry name" value="RT_DIRS1"/>
    <property type="match status" value="1"/>
</dbReference>
<keyword evidence="3" id="KW-1185">Reference proteome</keyword>
<dbReference type="PANTHER" id="PTHR33050">
    <property type="entry name" value="REVERSE TRANSCRIPTASE DOMAIN-CONTAINING PROTEIN"/>
    <property type="match status" value="1"/>
</dbReference>
<accession>A0ABP1FQ30</accession>
<dbReference type="InterPro" id="IPR043502">
    <property type="entry name" value="DNA/RNA_pol_sf"/>
</dbReference>
<evidence type="ECO:0000313" key="2">
    <source>
        <dbReference type="EMBL" id="CAL5219677.1"/>
    </source>
</evidence>
<dbReference type="Pfam" id="PF00078">
    <property type="entry name" value="RVT_1"/>
    <property type="match status" value="1"/>
</dbReference>
<evidence type="ECO:0000259" key="1">
    <source>
        <dbReference type="PROSITE" id="PS50878"/>
    </source>
</evidence>
<dbReference type="PANTHER" id="PTHR33050:SF7">
    <property type="entry name" value="RIBONUCLEASE H"/>
    <property type="match status" value="1"/>
</dbReference>